<evidence type="ECO:0000256" key="2">
    <source>
        <dbReference type="ARBA" id="ARBA00022833"/>
    </source>
</evidence>
<dbReference type="Pfam" id="PF00620">
    <property type="entry name" value="RhoGAP"/>
    <property type="match status" value="1"/>
</dbReference>
<dbReference type="GO" id="GO:0051233">
    <property type="term" value="C:spindle midzone"/>
    <property type="evidence" value="ECO:0007669"/>
    <property type="project" value="TreeGrafter"/>
</dbReference>
<dbReference type="SMART" id="SM00109">
    <property type="entry name" value="C1"/>
    <property type="match status" value="1"/>
</dbReference>
<feature type="domain" description="Rho-GAP" evidence="5">
    <location>
        <begin position="391"/>
        <end position="598"/>
    </location>
</feature>
<dbReference type="InterPro" id="IPR046349">
    <property type="entry name" value="C1-like_sf"/>
</dbReference>
<sequence>MIANLLFSRRSTMYHLDVIKMACLNILNQHALSSDSSDHLLQTLHHDLKLLLEFTDNVISTCGTYGDENSALRTLIRHFEADVECYQSKMKEMKAELIEARSQIAALMIKNQALESDKHHLDNQIDAVREILMDSLDTISETNRKKLEFLTDKSRREERESIVSETGIDYDHTDDSLEGTEVKVLKKNNNVDNELVKVNRKRINAADDLNLPLKSAVDVESFLPLKKPKDGHFNKNTPGTEILIPDTVTGAAKQSKKFFFDPLSPKTATLPKPSLNRSFSDSQLSSPNFHEILKFNATPLKAYTPLLKSQPNLAQKVDCTPTVSNLPNKKHAFVQKTVLKQENCDVCNERLKFGKLIFRCQDCKIQCHQDCRIGVQTHCVLNTSCGKQGKGKLSDYIPAKRPFIPHIIIHCVYEIERRGLNSVGLYRIPGFVFTLCFHQKINAFAFYSTESKVNDLYQKFISSRRAPNLRIVDDIHVLTSCLKKFLHNLKEPLIPLTSRHDFIKAAADEDSIKQICEMHSAICELPMPNRDTLAFLIVHLQRVSEECMHNKMPVANLAKIFVPSILGLASNNMIRSSDELLKLEKVVKVLLNLSTDYWKQFFDSQEIKQITTVRPFSNVTRSIINNTMKQTPARNTTGVTGYSNFDRTRIGGKNTVLPPWR</sequence>
<organism evidence="6 7">
    <name type="scientific">Trichinella pseudospiralis</name>
    <name type="common">Parasitic roundworm</name>
    <dbReference type="NCBI Taxonomy" id="6337"/>
    <lineage>
        <taxon>Eukaryota</taxon>
        <taxon>Metazoa</taxon>
        <taxon>Ecdysozoa</taxon>
        <taxon>Nematoda</taxon>
        <taxon>Enoplea</taxon>
        <taxon>Dorylaimia</taxon>
        <taxon>Trichinellida</taxon>
        <taxon>Trichinellidae</taxon>
        <taxon>Trichinella</taxon>
    </lineage>
</organism>
<dbReference type="PANTHER" id="PTHR46199">
    <property type="entry name" value="RAC GTPASE-ACTIVATING PROTEIN 1"/>
    <property type="match status" value="1"/>
</dbReference>
<dbReference type="Gene3D" id="3.30.60.20">
    <property type="match status" value="1"/>
</dbReference>
<evidence type="ECO:0000256" key="3">
    <source>
        <dbReference type="SAM" id="Coils"/>
    </source>
</evidence>
<dbReference type="GO" id="GO:0030496">
    <property type="term" value="C:midbody"/>
    <property type="evidence" value="ECO:0007669"/>
    <property type="project" value="TreeGrafter"/>
</dbReference>
<evidence type="ECO:0000259" key="4">
    <source>
        <dbReference type="PROSITE" id="PS50081"/>
    </source>
</evidence>
<keyword evidence="3" id="KW-0175">Coiled coil</keyword>
<evidence type="ECO:0000313" key="6">
    <source>
        <dbReference type="EMBL" id="KRZ44273.1"/>
    </source>
</evidence>
<dbReference type="PROSITE" id="PS50238">
    <property type="entry name" value="RHOGAP"/>
    <property type="match status" value="1"/>
</dbReference>
<dbReference type="SUPFAM" id="SSF48350">
    <property type="entry name" value="GTPase activation domain, GAP"/>
    <property type="match status" value="1"/>
</dbReference>
<dbReference type="EMBL" id="JYDV01000006">
    <property type="protein sequence ID" value="KRZ44273.1"/>
    <property type="molecule type" value="Genomic_DNA"/>
</dbReference>
<proteinExistence type="predicted"/>
<dbReference type="CDD" id="cd20821">
    <property type="entry name" value="C1_MgcRacGAP"/>
    <property type="match status" value="1"/>
</dbReference>
<dbReference type="AlphaFoldDB" id="A0A0V1KAJ1"/>
<dbReference type="InterPro" id="IPR002219">
    <property type="entry name" value="PKC_DAG/PE"/>
</dbReference>
<dbReference type="GO" id="GO:0000281">
    <property type="term" value="P:mitotic cytokinesis"/>
    <property type="evidence" value="ECO:0007669"/>
    <property type="project" value="TreeGrafter"/>
</dbReference>
<comment type="caution">
    <text evidence="6">The sequence shown here is derived from an EMBL/GenBank/DDBJ whole genome shotgun (WGS) entry which is preliminary data.</text>
</comment>
<dbReference type="InterPro" id="IPR008936">
    <property type="entry name" value="Rho_GTPase_activation_prot"/>
</dbReference>
<protein>
    <submittedName>
        <fullName evidence="6">Rac GTPase-activating protein 1</fullName>
    </submittedName>
</protein>
<dbReference type="GO" id="GO:0051256">
    <property type="term" value="P:mitotic spindle midzone assembly"/>
    <property type="evidence" value="ECO:0007669"/>
    <property type="project" value="TreeGrafter"/>
</dbReference>
<feature type="domain" description="Phorbol-ester/DAG-type" evidence="4">
    <location>
        <begin position="330"/>
        <end position="379"/>
    </location>
</feature>
<keyword evidence="1" id="KW-0479">Metal-binding</keyword>
<dbReference type="GO" id="GO:0005096">
    <property type="term" value="F:GTPase activator activity"/>
    <property type="evidence" value="ECO:0007669"/>
    <property type="project" value="TreeGrafter"/>
</dbReference>
<dbReference type="PROSITE" id="PS00479">
    <property type="entry name" value="ZF_DAG_PE_1"/>
    <property type="match status" value="1"/>
</dbReference>
<dbReference type="GO" id="GO:0005634">
    <property type="term" value="C:nucleus"/>
    <property type="evidence" value="ECO:0007669"/>
    <property type="project" value="TreeGrafter"/>
</dbReference>
<evidence type="ECO:0000259" key="5">
    <source>
        <dbReference type="PROSITE" id="PS50238"/>
    </source>
</evidence>
<dbReference type="PANTHER" id="PTHR46199:SF3">
    <property type="entry name" value="RAC GTPASE-ACTIVATING PROTEIN 1"/>
    <property type="match status" value="1"/>
</dbReference>
<dbReference type="PROSITE" id="PS50081">
    <property type="entry name" value="ZF_DAG_PE_2"/>
    <property type="match status" value="1"/>
</dbReference>
<dbReference type="Pfam" id="PF00130">
    <property type="entry name" value="C1_1"/>
    <property type="match status" value="1"/>
</dbReference>
<gene>
    <name evidence="6" type="primary">RACGAP1</name>
    <name evidence="6" type="ORF">T4C_11107</name>
</gene>
<dbReference type="SUPFAM" id="SSF57889">
    <property type="entry name" value="Cysteine-rich domain"/>
    <property type="match status" value="1"/>
</dbReference>
<dbReference type="GO" id="GO:0032154">
    <property type="term" value="C:cleavage furrow"/>
    <property type="evidence" value="ECO:0007669"/>
    <property type="project" value="TreeGrafter"/>
</dbReference>
<dbReference type="Gene3D" id="1.10.555.10">
    <property type="entry name" value="Rho GTPase activation protein"/>
    <property type="match status" value="1"/>
</dbReference>
<dbReference type="Proteomes" id="UP000054826">
    <property type="component" value="Unassembled WGS sequence"/>
</dbReference>
<dbReference type="GO" id="GO:0046872">
    <property type="term" value="F:metal ion binding"/>
    <property type="evidence" value="ECO:0007669"/>
    <property type="project" value="UniProtKB-KW"/>
</dbReference>
<dbReference type="InterPro" id="IPR000198">
    <property type="entry name" value="RhoGAP_dom"/>
</dbReference>
<reference evidence="6 7" key="1">
    <citation type="submission" date="2015-01" db="EMBL/GenBank/DDBJ databases">
        <title>Evolution of Trichinella species and genotypes.</title>
        <authorList>
            <person name="Korhonen P.K."/>
            <person name="Edoardo P."/>
            <person name="Giuseppe L.R."/>
            <person name="Gasser R.B."/>
        </authorList>
    </citation>
    <scope>NUCLEOTIDE SEQUENCE [LARGE SCALE GENOMIC DNA]</scope>
    <source>
        <strain evidence="6">ISS176</strain>
    </source>
</reference>
<dbReference type="SMART" id="SM00324">
    <property type="entry name" value="RhoGAP"/>
    <property type="match status" value="1"/>
</dbReference>
<feature type="coiled-coil region" evidence="3">
    <location>
        <begin position="76"/>
        <end position="131"/>
    </location>
</feature>
<keyword evidence="2" id="KW-0862">Zinc</keyword>
<evidence type="ECO:0000256" key="1">
    <source>
        <dbReference type="ARBA" id="ARBA00022723"/>
    </source>
</evidence>
<evidence type="ECO:0000313" key="7">
    <source>
        <dbReference type="Proteomes" id="UP000054826"/>
    </source>
</evidence>
<dbReference type="GO" id="GO:0007266">
    <property type="term" value="P:Rho protein signal transduction"/>
    <property type="evidence" value="ECO:0007669"/>
    <property type="project" value="TreeGrafter"/>
</dbReference>
<dbReference type="GO" id="GO:0097149">
    <property type="term" value="C:centralspindlin complex"/>
    <property type="evidence" value="ECO:0007669"/>
    <property type="project" value="TreeGrafter"/>
</dbReference>
<accession>A0A0V1KAJ1</accession>
<name>A0A0V1KAJ1_TRIPS</name>